<keyword evidence="1" id="KW-0812">Transmembrane</keyword>
<organism evidence="2">
    <name type="scientific">Zeugodacus cucurbitae</name>
    <name type="common">Melon fruit fly</name>
    <name type="synonym">Bactrocera cucurbitae</name>
    <dbReference type="NCBI Taxonomy" id="28588"/>
    <lineage>
        <taxon>Eukaryota</taxon>
        <taxon>Metazoa</taxon>
        <taxon>Ecdysozoa</taxon>
        <taxon>Arthropoda</taxon>
        <taxon>Hexapoda</taxon>
        <taxon>Insecta</taxon>
        <taxon>Pterygota</taxon>
        <taxon>Neoptera</taxon>
        <taxon>Endopterygota</taxon>
        <taxon>Diptera</taxon>
        <taxon>Brachycera</taxon>
        <taxon>Muscomorpha</taxon>
        <taxon>Tephritoidea</taxon>
        <taxon>Tephritidae</taxon>
        <taxon>Zeugodacus</taxon>
        <taxon>Zeugodacus</taxon>
    </lineage>
</organism>
<proteinExistence type="predicted"/>
<reference evidence="2" key="1">
    <citation type="submission" date="2014-11" db="EMBL/GenBank/DDBJ databases">
        <authorList>
            <person name="Geib S."/>
        </authorList>
    </citation>
    <scope>NUCLEOTIDE SEQUENCE</scope>
</reference>
<accession>A0A0A1XBE1</accession>
<evidence type="ECO:0000256" key="1">
    <source>
        <dbReference type="SAM" id="Phobius"/>
    </source>
</evidence>
<evidence type="ECO:0000313" key="2">
    <source>
        <dbReference type="EMBL" id="JAD08200.1"/>
    </source>
</evidence>
<keyword evidence="1" id="KW-1133">Transmembrane helix</keyword>
<keyword evidence="1" id="KW-0472">Membrane</keyword>
<gene>
    <name evidence="2" type="ORF">g.57253</name>
</gene>
<sequence>MSFFNSANDIPYEMYRSENSLRCLRKVKRLPLTYMHGIQIDQFAIRWDLQFNYLQSNNVVGARLYINIVVVAFSLALFFSFAPPFTCFLFCSTVSSPVQSIVQLSCVS</sequence>
<feature type="transmembrane region" description="Helical" evidence="1">
    <location>
        <begin position="64"/>
        <end position="82"/>
    </location>
</feature>
<dbReference type="AlphaFoldDB" id="A0A0A1XBE1"/>
<reference evidence="2" key="2">
    <citation type="journal article" date="2015" name="Gigascience">
        <title>Reconstructing a comprehensive transcriptome assembly of a white-pupal translocated strain of the pest fruit fly Bactrocera cucurbitae.</title>
        <authorList>
            <person name="Sim S.B."/>
            <person name="Calla B."/>
            <person name="Hall B."/>
            <person name="DeRego T."/>
            <person name="Geib S.M."/>
        </authorList>
    </citation>
    <scope>NUCLEOTIDE SEQUENCE</scope>
</reference>
<dbReference type="EMBL" id="GBXI01006092">
    <property type="protein sequence ID" value="JAD08200.1"/>
    <property type="molecule type" value="Transcribed_RNA"/>
</dbReference>
<name>A0A0A1XBE1_ZEUCU</name>
<protein>
    <submittedName>
        <fullName evidence="2">Uncharacterized protein</fullName>
    </submittedName>
</protein>